<dbReference type="InterPro" id="IPR029052">
    <property type="entry name" value="Metallo-depent_PP-like"/>
</dbReference>
<sequence>MKLKWMAEKTLSGGTHFDGKNHLFSEHNLEWDGKAGNTSEVLLEHIDPLHTKAMALIGPIPDDTKVKYRILGVEDNVALTDTFRFNHIMNSRLHGGHNTTFLLYGDNQMGESTFRHMLKTSKTTMSKRSKKSRSQLSFDYTIHVGDAVQRKWSLVDWEYNFFKPLEWAGMSQTIPIIHAPGNHDHDESTEPWNRNLYFDIYHGLDDLRFAFKRVLDWEGADKNTNEIQTHYPHEMTTINDSFRDYIKGTRGNYHQSYFSTRISGAHIIVLDSQCASRSQLRFLEKELESTYQDPDVNFVIVVVHIPPYVEYWDPVSWFEKGEKYWGREVKEEYDVLFRKYMVDLVVSGHQHNYQRSKIKDSNQEGYVAGENAINPVYAIIGGAGGTLDTEQVEEYSMYDVTSIQFHYVELSITSHTLYWTARDAFSGKIFDEFTLPNRQRRMRLNQAINIAKSFNS</sequence>
<dbReference type="SUPFAM" id="SSF56300">
    <property type="entry name" value="Metallo-dependent phosphatases"/>
    <property type="match status" value="1"/>
</dbReference>
<dbReference type="GO" id="GO:0003993">
    <property type="term" value="F:acid phosphatase activity"/>
    <property type="evidence" value="ECO:0007669"/>
    <property type="project" value="InterPro"/>
</dbReference>
<organism evidence="3 4">
    <name type="scientific">Mycoemilia scoparia</name>
    <dbReference type="NCBI Taxonomy" id="417184"/>
    <lineage>
        <taxon>Eukaryota</taxon>
        <taxon>Fungi</taxon>
        <taxon>Fungi incertae sedis</taxon>
        <taxon>Zoopagomycota</taxon>
        <taxon>Kickxellomycotina</taxon>
        <taxon>Kickxellomycetes</taxon>
        <taxon>Kickxellales</taxon>
        <taxon>Kickxellaceae</taxon>
        <taxon>Mycoemilia</taxon>
    </lineage>
</organism>
<evidence type="ECO:0000259" key="2">
    <source>
        <dbReference type="Pfam" id="PF00149"/>
    </source>
</evidence>
<feature type="domain" description="Calcineurin-like phosphoesterase" evidence="2">
    <location>
        <begin position="101"/>
        <end position="353"/>
    </location>
</feature>
<dbReference type="InterPro" id="IPR039331">
    <property type="entry name" value="PAPs-like"/>
</dbReference>
<comment type="caution">
    <text evidence="3">The sequence shown here is derived from an EMBL/GenBank/DDBJ whole genome shotgun (WGS) entry which is preliminary data.</text>
</comment>
<evidence type="ECO:0000313" key="4">
    <source>
        <dbReference type="Proteomes" id="UP001150538"/>
    </source>
</evidence>
<dbReference type="Gene3D" id="3.60.21.10">
    <property type="match status" value="1"/>
</dbReference>
<evidence type="ECO:0000313" key="3">
    <source>
        <dbReference type="EMBL" id="KAJ1918523.1"/>
    </source>
</evidence>
<dbReference type="PANTHER" id="PTHR22953:SF153">
    <property type="entry name" value="PURPLE ACID PHOSPHATASE"/>
    <property type="match status" value="1"/>
</dbReference>
<dbReference type="PANTHER" id="PTHR22953">
    <property type="entry name" value="ACID PHOSPHATASE RELATED"/>
    <property type="match status" value="1"/>
</dbReference>
<accession>A0A9W8DUL9</accession>
<dbReference type="Pfam" id="PF00149">
    <property type="entry name" value="Metallophos"/>
    <property type="match status" value="1"/>
</dbReference>
<keyword evidence="4" id="KW-1185">Reference proteome</keyword>
<dbReference type="InterPro" id="IPR004843">
    <property type="entry name" value="Calcineurin-like_PHP"/>
</dbReference>
<reference evidence="3" key="1">
    <citation type="submission" date="2022-07" db="EMBL/GenBank/DDBJ databases">
        <title>Phylogenomic reconstructions and comparative analyses of Kickxellomycotina fungi.</title>
        <authorList>
            <person name="Reynolds N.K."/>
            <person name="Stajich J.E."/>
            <person name="Barry K."/>
            <person name="Grigoriev I.V."/>
            <person name="Crous P."/>
            <person name="Smith M.E."/>
        </authorList>
    </citation>
    <scope>NUCLEOTIDE SEQUENCE</scope>
    <source>
        <strain evidence="3">NBRC 100468</strain>
    </source>
</reference>
<protein>
    <recommendedName>
        <fullName evidence="2">Calcineurin-like phosphoesterase domain-containing protein</fullName>
    </recommendedName>
</protein>
<dbReference type="AlphaFoldDB" id="A0A9W8DUL9"/>
<dbReference type="OrthoDB" id="45007at2759"/>
<name>A0A9W8DUL9_9FUNG</name>
<dbReference type="Proteomes" id="UP001150538">
    <property type="component" value="Unassembled WGS sequence"/>
</dbReference>
<gene>
    <name evidence="3" type="ORF">H4219_002537</name>
</gene>
<keyword evidence="1" id="KW-0732">Signal</keyword>
<evidence type="ECO:0000256" key="1">
    <source>
        <dbReference type="ARBA" id="ARBA00022729"/>
    </source>
</evidence>
<proteinExistence type="predicted"/>
<dbReference type="EMBL" id="JANBPU010000043">
    <property type="protein sequence ID" value="KAJ1918523.1"/>
    <property type="molecule type" value="Genomic_DNA"/>
</dbReference>